<proteinExistence type="predicted"/>
<feature type="compositionally biased region" description="Basic and acidic residues" evidence="1">
    <location>
        <begin position="1"/>
        <end position="11"/>
    </location>
</feature>
<dbReference type="Proteomes" id="UP001281003">
    <property type="component" value="Unassembled WGS sequence"/>
</dbReference>
<evidence type="ECO:0000256" key="1">
    <source>
        <dbReference type="SAM" id="MobiDB-lite"/>
    </source>
</evidence>
<dbReference type="EMBL" id="JAUTDP010000001">
    <property type="protein sequence ID" value="KAK3402457.1"/>
    <property type="molecule type" value="Genomic_DNA"/>
</dbReference>
<keyword evidence="3" id="KW-1185">Reference proteome</keyword>
<gene>
    <name evidence="2" type="ORF">B0T20DRAFT_485029</name>
</gene>
<protein>
    <submittedName>
        <fullName evidence="2">Uncharacterized protein</fullName>
    </submittedName>
</protein>
<dbReference type="AlphaFoldDB" id="A0AAE0UFP3"/>
<name>A0AAE0UFP3_SORBR</name>
<evidence type="ECO:0000313" key="3">
    <source>
        <dbReference type="Proteomes" id="UP001281003"/>
    </source>
</evidence>
<comment type="caution">
    <text evidence="2">The sequence shown here is derived from an EMBL/GenBank/DDBJ whole genome shotgun (WGS) entry which is preliminary data.</text>
</comment>
<reference evidence="2" key="2">
    <citation type="submission" date="2023-07" db="EMBL/GenBank/DDBJ databases">
        <authorList>
            <consortium name="Lawrence Berkeley National Laboratory"/>
            <person name="Haridas S."/>
            <person name="Hensen N."/>
            <person name="Bonometti L."/>
            <person name="Westerberg I."/>
            <person name="Brannstrom I.O."/>
            <person name="Guillou S."/>
            <person name="Cros-Aarteil S."/>
            <person name="Calhoun S."/>
            <person name="Kuo A."/>
            <person name="Mondo S."/>
            <person name="Pangilinan J."/>
            <person name="Riley R."/>
            <person name="LaButti K."/>
            <person name="Andreopoulos B."/>
            <person name="Lipzen A."/>
            <person name="Chen C."/>
            <person name="Yanf M."/>
            <person name="Daum C."/>
            <person name="Ng V."/>
            <person name="Clum A."/>
            <person name="Steindorff A."/>
            <person name="Ohm R."/>
            <person name="Martin F."/>
            <person name="Silar P."/>
            <person name="Natvig D."/>
            <person name="Lalanne C."/>
            <person name="Gautier V."/>
            <person name="Ament-velasquez S.L."/>
            <person name="Kruys A."/>
            <person name="Hutchinson M.I."/>
            <person name="Powell A.J."/>
            <person name="Barry K."/>
            <person name="Miller A.N."/>
            <person name="Grigoriev I.V."/>
            <person name="Debuchy R."/>
            <person name="Gladieux P."/>
            <person name="Thoren M.H."/>
            <person name="Johannesson H."/>
        </authorList>
    </citation>
    <scope>NUCLEOTIDE SEQUENCE</scope>
    <source>
        <strain evidence="2">FGSC 1904</strain>
    </source>
</reference>
<feature type="region of interest" description="Disordered" evidence="1">
    <location>
        <begin position="1"/>
        <end position="48"/>
    </location>
</feature>
<evidence type="ECO:0000313" key="2">
    <source>
        <dbReference type="EMBL" id="KAK3402457.1"/>
    </source>
</evidence>
<accession>A0AAE0UFP3</accession>
<organism evidence="2 3">
    <name type="scientific">Sordaria brevicollis</name>
    <dbReference type="NCBI Taxonomy" id="83679"/>
    <lineage>
        <taxon>Eukaryota</taxon>
        <taxon>Fungi</taxon>
        <taxon>Dikarya</taxon>
        <taxon>Ascomycota</taxon>
        <taxon>Pezizomycotina</taxon>
        <taxon>Sordariomycetes</taxon>
        <taxon>Sordariomycetidae</taxon>
        <taxon>Sordariales</taxon>
        <taxon>Sordariaceae</taxon>
        <taxon>Sordaria</taxon>
    </lineage>
</organism>
<reference evidence="2" key="1">
    <citation type="journal article" date="2023" name="Mol. Phylogenet. Evol.">
        <title>Genome-scale phylogeny and comparative genomics of the fungal order Sordariales.</title>
        <authorList>
            <person name="Hensen N."/>
            <person name="Bonometti L."/>
            <person name="Westerberg I."/>
            <person name="Brannstrom I.O."/>
            <person name="Guillou S."/>
            <person name="Cros-Aarteil S."/>
            <person name="Calhoun S."/>
            <person name="Haridas S."/>
            <person name="Kuo A."/>
            <person name="Mondo S."/>
            <person name="Pangilinan J."/>
            <person name="Riley R."/>
            <person name="LaButti K."/>
            <person name="Andreopoulos B."/>
            <person name="Lipzen A."/>
            <person name="Chen C."/>
            <person name="Yan M."/>
            <person name="Daum C."/>
            <person name="Ng V."/>
            <person name="Clum A."/>
            <person name="Steindorff A."/>
            <person name="Ohm R.A."/>
            <person name="Martin F."/>
            <person name="Silar P."/>
            <person name="Natvig D.O."/>
            <person name="Lalanne C."/>
            <person name="Gautier V."/>
            <person name="Ament-Velasquez S.L."/>
            <person name="Kruys A."/>
            <person name="Hutchinson M.I."/>
            <person name="Powell A.J."/>
            <person name="Barry K."/>
            <person name="Miller A.N."/>
            <person name="Grigoriev I.V."/>
            <person name="Debuchy R."/>
            <person name="Gladieux P."/>
            <person name="Hiltunen Thoren M."/>
            <person name="Johannesson H."/>
        </authorList>
    </citation>
    <scope>NUCLEOTIDE SEQUENCE</scope>
    <source>
        <strain evidence="2">FGSC 1904</strain>
    </source>
</reference>
<sequence>MSSPYIKREPGVDDSPPRTSWTYLRHGRGNEPAQQRRRSVSPPRARSPVPVLPIIHQQQRNNKQLAINAAVRSDVWQYIAALKPGLFLAKTVATGRTLEMLQLPRQRELPPVWKQRIALEGVAPGNMRLIIGYLVGEETPGRMCNASAANCASLFPSVHPAMMAFDTNEPVIHKAAAFPRCVLLPDTNVCVNGAYRESPAPSMPAIWRPSDVQAAPRVPRSAVPLVPPPVPRHITNVMPQAVAPAPPMSAWEEMRELLYIHSPDDTLPISQEVSDLLITRNVRIS</sequence>